<comment type="caution">
    <text evidence="2">The sequence shown here is derived from an EMBL/GenBank/DDBJ whole genome shotgun (WGS) entry which is preliminary data.</text>
</comment>
<dbReference type="PANTHER" id="PTHR37539:SF1">
    <property type="entry name" value="ER-BOUND OXYGENASE MPAB_MPAB'_RUBBER OXYGENASE CATALYTIC DOMAIN-CONTAINING PROTEIN"/>
    <property type="match status" value="1"/>
</dbReference>
<evidence type="ECO:0000259" key="1">
    <source>
        <dbReference type="Pfam" id="PF09995"/>
    </source>
</evidence>
<name>A0A0B2UDR3_9GAMM</name>
<dbReference type="PANTHER" id="PTHR37539">
    <property type="entry name" value="SECRETED PROTEIN-RELATED"/>
    <property type="match status" value="1"/>
</dbReference>
<dbReference type="Proteomes" id="UP000031012">
    <property type="component" value="Unassembled WGS sequence"/>
</dbReference>
<feature type="domain" description="ER-bound oxygenase mpaB/mpaB'/Rubber oxygenase catalytic" evidence="1">
    <location>
        <begin position="120"/>
        <end position="327"/>
    </location>
</feature>
<dbReference type="InterPro" id="IPR018713">
    <property type="entry name" value="MPAB/Lcp_cat_dom"/>
</dbReference>
<evidence type="ECO:0000313" key="2">
    <source>
        <dbReference type="EMBL" id="KHN67409.1"/>
    </source>
</evidence>
<dbReference type="Pfam" id="PF09995">
    <property type="entry name" value="MPAB_Lcp_cat"/>
    <property type="match status" value="1"/>
</dbReference>
<dbReference type="AlphaFoldDB" id="A0A0B2UDR3"/>
<dbReference type="GO" id="GO:0016491">
    <property type="term" value="F:oxidoreductase activity"/>
    <property type="evidence" value="ECO:0007669"/>
    <property type="project" value="InterPro"/>
</dbReference>
<dbReference type="EMBL" id="JHQK01000004">
    <property type="protein sequence ID" value="KHN67409.1"/>
    <property type="molecule type" value="Genomic_DNA"/>
</dbReference>
<protein>
    <recommendedName>
        <fullName evidence="1">ER-bound oxygenase mpaB/mpaB'/Rubber oxygenase catalytic domain-containing protein</fullName>
    </recommendedName>
</protein>
<evidence type="ECO:0000313" key="3">
    <source>
        <dbReference type="Proteomes" id="UP000031012"/>
    </source>
</evidence>
<dbReference type="InterPro" id="IPR037473">
    <property type="entry name" value="Lcp-like"/>
</dbReference>
<reference evidence="2 3" key="1">
    <citation type="submission" date="2014-03" db="EMBL/GenBank/DDBJ databases">
        <title>Genome sequence of the diesel-degrader and plant-growth promoter Acinetobacter oleivorans PF-1 isolated from the roots of poplar tree.</title>
        <authorList>
            <person name="Gkorezis P."/>
            <person name="van Hamme J."/>
            <person name="Rineau F."/>
            <person name="Vangronsveld J."/>
            <person name="Francetti A."/>
        </authorList>
    </citation>
    <scope>NUCLEOTIDE SEQUENCE [LARGE SCALE GENOMIC DNA]</scope>
    <source>
        <strain evidence="2 3">PF1</strain>
    </source>
</reference>
<organism evidence="2 3">
    <name type="scientific">Acinetobacter oleivorans</name>
    <dbReference type="NCBI Taxonomy" id="1148157"/>
    <lineage>
        <taxon>Bacteria</taxon>
        <taxon>Pseudomonadati</taxon>
        <taxon>Pseudomonadota</taxon>
        <taxon>Gammaproteobacteria</taxon>
        <taxon>Moraxellales</taxon>
        <taxon>Moraxellaceae</taxon>
        <taxon>Acinetobacter</taxon>
    </lineage>
</organism>
<proteinExistence type="predicted"/>
<gene>
    <name evidence="2" type="ORF">DH17_12035</name>
</gene>
<accession>A0A0B2UDR3</accession>
<sequence length="403" mass="45426">MQFEQYNKFGYVMPDNELLQQRVLKAFEIASKPAPNHAAQSSLKDIDLEAWQYIGDPLAEALIFELRAHNMMSRDIYGAARLLQAEGNLAANNFFADVEFVPEWADFEQMRLGAKMGLRNPIGLFFGLHGALPYTYTYPNVANVMAFTGRLDKKGDFPRRFWETATGFIGAFDVDGMKPLGKSWQVWVRIRLMHTMVRMGILKSGRWKSDCTTPIDQLTTAGGVYVFGQYRVNIVKALGGKVSDAEADSYDLMWRWITRVLGVVPELLGQTNEEQQALDKLIHEYSYTVNTGSVELTQAMINGLTEIPHFLLSRDLHAAIVKYLLSPQYTLPAGKNLAHDLQVNSSVWAKILAQPIIGSLKISSKATQLPIIRNVIERYGQATLEAFIHKQLGENKADYRTKN</sequence>